<reference evidence="6" key="1">
    <citation type="submission" date="2021-01" db="UniProtKB">
        <authorList>
            <consortium name="EnsemblMetazoa"/>
        </authorList>
    </citation>
    <scope>IDENTIFICATION</scope>
</reference>
<evidence type="ECO:0000256" key="2">
    <source>
        <dbReference type="ARBA" id="ARBA00022692"/>
    </source>
</evidence>
<evidence type="ECO:0000256" key="1">
    <source>
        <dbReference type="ARBA" id="ARBA00004370"/>
    </source>
</evidence>
<dbReference type="GO" id="GO:0005829">
    <property type="term" value="C:cytosol"/>
    <property type="evidence" value="ECO:0007669"/>
    <property type="project" value="TreeGrafter"/>
</dbReference>
<dbReference type="Pfam" id="PF08427">
    <property type="entry name" value="ARMH3_C"/>
    <property type="match status" value="1"/>
</dbReference>
<protein>
    <recommendedName>
        <fullName evidence="5">Armadillo-like helical domain-containing protein</fullName>
    </recommendedName>
</protein>
<feature type="domain" description="Armadillo-like helical" evidence="5">
    <location>
        <begin position="398"/>
        <end position="636"/>
    </location>
</feature>
<organism evidence="6 7">
    <name type="scientific">Clytia hemisphaerica</name>
    <dbReference type="NCBI Taxonomy" id="252671"/>
    <lineage>
        <taxon>Eukaryota</taxon>
        <taxon>Metazoa</taxon>
        <taxon>Cnidaria</taxon>
        <taxon>Hydrozoa</taxon>
        <taxon>Hydroidolina</taxon>
        <taxon>Leptothecata</taxon>
        <taxon>Obeliida</taxon>
        <taxon>Clytiidae</taxon>
        <taxon>Clytia</taxon>
    </lineage>
</organism>
<accession>A0A7M5X6E6</accession>
<dbReference type="GO" id="GO:0016020">
    <property type="term" value="C:membrane"/>
    <property type="evidence" value="ECO:0007669"/>
    <property type="project" value="UniProtKB-SubCell"/>
</dbReference>
<keyword evidence="3" id="KW-1133">Transmembrane helix</keyword>
<evidence type="ECO:0000256" key="3">
    <source>
        <dbReference type="ARBA" id="ARBA00022989"/>
    </source>
</evidence>
<evidence type="ECO:0000313" key="7">
    <source>
        <dbReference type="Proteomes" id="UP000594262"/>
    </source>
</evidence>
<evidence type="ECO:0000256" key="4">
    <source>
        <dbReference type="ARBA" id="ARBA00023136"/>
    </source>
</evidence>
<comment type="subcellular location">
    <subcellularLocation>
        <location evidence="1">Membrane</location>
    </subcellularLocation>
</comment>
<dbReference type="PANTHER" id="PTHR13608:SF3">
    <property type="entry name" value="ARMADILLO-LIKE HELICAL DOMAIN-CONTAINING PROTEIN 3"/>
    <property type="match status" value="1"/>
</dbReference>
<dbReference type="PANTHER" id="PTHR13608">
    <property type="entry name" value="ARMADILLO-LIKE HELICAL DOMAIN-CONTAINING PROTEIN 3"/>
    <property type="match status" value="1"/>
</dbReference>
<proteinExistence type="predicted"/>
<dbReference type="AlphaFoldDB" id="A0A7M5X6E6"/>
<sequence>MSTKSPVKKNFKEKIIILYDAIFNGDDIAASYPDLWNEIFLLKVNVTYLEQLIAGKSGDALVKIKNNVNEFTSRCCTALKEEHQIKILNALQTLCAVMQSLFKKKFNNFGYDVIDILIGFDSANDVMQRLLESLGNVLQSDSSVSLKNLVLKLLLIMATATDNVSSNTLLEYFILNSVFDTLTQILADPSSRGEHGHEAILLLCILINYRKNEIQNPYLLKMSILDDELALNGLGLIISEILSTCNRKFALRRKKEEPSGSLLTSITSFVGSMFVSTESTGVSLSSENDGILLALYEAVLTNRNFFTVLGHIMSRDKDVSENTVSSHVIERTAPVPSNSTLEEETMDETQSGNLMATFLRFSSISIQDSKTENGADTSRLCFTILNCIVENLYHRKVGLEIPNSKPLACVLLDLMVEFIVTHMMKMFPIALYRRCIGIIHRCLCYQKRCRIRLQYSWKHLWTALMNLLKFVNTNESYLIPKYNIFELAVQIVNILNLFITYGDTFLPSPGSYDELYYEIIRVHQIFDNLYTLALRYISSDVSELKSSATKLSSCLVNVRAIIHHFTPKIDAWSTENGKTSLSEDEVLEVIRGNYETLTLKLMEGLDSYSKYSEHPTETPFFSQLIRKIIQRIRDCINIKDLQQLSVLKEFSTIS</sequence>
<evidence type="ECO:0000259" key="5">
    <source>
        <dbReference type="SMART" id="SM01158"/>
    </source>
</evidence>
<dbReference type="InterPro" id="IPR039868">
    <property type="entry name" value="ARMD3-like"/>
</dbReference>
<dbReference type="OrthoDB" id="258495at2759"/>
<dbReference type="SMART" id="SM01158">
    <property type="entry name" value="DUF1741"/>
    <property type="match status" value="1"/>
</dbReference>
<keyword evidence="7" id="KW-1185">Reference proteome</keyword>
<name>A0A7M5X6E6_9CNID</name>
<evidence type="ECO:0000313" key="6">
    <source>
        <dbReference type="EnsemblMetazoa" id="CLYHEMP018222.2"/>
    </source>
</evidence>
<dbReference type="EnsemblMetazoa" id="CLYHEMT018222.2">
    <property type="protein sequence ID" value="CLYHEMP018222.2"/>
    <property type="gene ID" value="CLYHEMG018222"/>
</dbReference>
<dbReference type="InterPro" id="IPR013636">
    <property type="entry name" value="ARMH3_C"/>
</dbReference>
<keyword evidence="2" id="KW-0812">Transmembrane</keyword>
<dbReference type="Proteomes" id="UP000594262">
    <property type="component" value="Unplaced"/>
</dbReference>
<keyword evidence="4" id="KW-0472">Membrane</keyword>